<reference evidence="2 3" key="1">
    <citation type="submission" date="2019-04" db="EMBL/GenBank/DDBJ databases">
        <title>Microbes associate with the intestines of laboratory mice.</title>
        <authorList>
            <person name="Navarre W."/>
            <person name="Wong E."/>
            <person name="Huang K."/>
            <person name="Tropini C."/>
            <person name="Ng K."/>
            <person name="Yu B."/>
        </authorList>
    </citation>
    <scope>NUCLEOTIDE SEQUENCE [LARGE SCALE GENOMIC DNA]</scope>
    <source>
        <strain evidence="2 3">NM62_B4-13</strain>
    </source>
</reference>
<dbReference type="RefSeq" id="WP_136003884.1">
    <property type="nucleotide sequence ID" value="NZ_SRYW01000004.1"/>
</dbReference>
<evidence type="ECO:0000256" key="1">
    <source>
        <dbReference type="SAM" id="MobiDB-lite"/>
    </source>
</evidence>
<dbReference type="AlphaFoldDB" id="A0A4S2D2G8"/>
<dbReference type="EMBL" id="SRYW01000004">
    <property type="protein sequence ID" value="TGY35235.1"/>
    <property type="molecule type" value="Genomic_DNA"/>
</dbReference>
<feature type="region of interest" description="Disordered" evidence="1">
    <location>
        <begin position="1"/>
        <end position="62"/>
    </location>
</feature>
<proteinExistence type="predicted"/>
<evidence type="ECO:0000313" key="2">
    <source>
        <dbReference type="EMBL" id="TGY35235.1"/>
    </source>
</evidence>
<evidence type="ECO:0000313" key="3">
    <source>
        <dbReference type="Proteomes" id="UP000306631"/>
    </source>
</evidence>
<feature type="compositionally biased region" description="Basic and acidic residues" evidence="1">
    <location>
        <begin position="53"/>
        <end position="62"/>
    </location>
</feature>
<feature type="compositionally biased region" description="Polar residues" evidence="1">
    <location>
        <begin position="1"/>
        <end position="11"/>
    </location>
</feature>
<feature type="compositionally biased region" description="Basic and acidic residues" evidence="1">
    <location>
        <begin position="16"/>
        <end position="27"/>
    </location>
</feature>
<organism evidence="2 3">
    <name type="scientific">Stenotrophomonas maltophilia</name>
    <name type="common">Pseudomonas maltophilia</name>
    <name type="synonym">Xanthomonas maltophilia</name>
    <dbReference type="NCBI Taxonomy" id="40324"/>
    <lineage>
        <taxon>Bacteria</taxon>
        <taxon>Pseudomonadati</taxon>
        <taxon>Pseudomonadota</taxon>
        <taxon>Gammaproteobacteria</taxon>
        <taxon>Lysobacterales</taxon>
        <taxon>Lysobacteraceae</taxon>
        <taxon>Stenotrophomonas</taxon>
        <taxon>Stenotrophomonas maltophilia group</taxon>
    </lineage>
</organism>
<dbReference type="Proteomes" id="UP000306631">
    <property type="component" value="Unassembled WGS sequence"/>
</dbReference>
<comment type="caution">
    <text evidence="2">The sequence shown here is derived from an EMBL/GenBank/DDBJ whole genome shotgun (WGS) entry which is preliminary data.</text>
</comment>
<sequence length="62" mass="6580">MTTPRDMTTSPATGGEGHHGAAADHRAALPLGHWPYLHLPSHPLQDEAPPSTPHEREDVGLG</sequence>
<accession>A0A4S2D2G8</accession>
<name>A0A4S2D2G8_STEMA</name>
<gene>
    <name evidence="2" type="ORF">E5352_05810</name>
</gene>
<protein>
    <submittedName>
        <fullName evidence="2">Uncharacterized protein</fullName>
    </submittedName>
</protein>